<dbReference type="NCBIfam" id="NF002994">
    <property type="entry name" value="PRK03757.1"/>
    <property type="match status" value="1"/>
</dbReference>
<dbReference type="PANTHER" id="PTHR34406">
    <property type="entry name" value="PROTEIN YCEI"/>
    <property type="match status" value="1"/>
</dbReference>
<dbReference type="AlphaFoldDB" id="A0A3B0XVP0"/>
<reference evidence="2" key="1">
    <citation type="submission" date="2018-06" db="EMBL/GenBank/DDBJ databases">
        <authorList>
            <person name="Zhirakovskaya E."/>
        </authorList>
    </citation>
    <scope>NUCLEOTIDE SEQUENCE</scope>
</reference>
<dbReference type="Gene3D" id="2.40.128.110">
    <property type="entry name" value="Lipid/polyisoprenoid-binding, YceI-like"/>
    <property type="match status" value="1"/>
</dbReference>
<evidence type="ECO:0000313" key="2">
    <source>
        <dbReference type="EMBL" id="VAW72425.1"/>
    </source>
</evidence>
<dbReference type="Pfam" id="PF04264">
    <property type="entry name" value="YceI"/>
    <property type="match status" value="1"/>
</dbReference>
<protein>
    <submittedName>
        <fullName evidence="2">Protein yceI</fullName>
    </submittedName>
</protein>
<dbReference type="SMART" id="SM00867">
    <property type="entry name" value="YceI"/>
    <property type="match status" value="1"/>
</dbReference>
<dbReference type="InterPro" id="IPR007372">
    <property type="entry name" value="Lipid/polyisoprenoid-bd_YceI"/>
</dbReference>
<dbReference type="PANTHER" id="PTHR34406:SF1">
    <property type="entry name" value="PROTEIN YCEI"/>
    <property type="match status" value="1"/>
</dbReference>
<name>A0A3B0XVP0_9ZZZZ</name>
<gene>
    <name evidence="2" type="ORF">MNBD_GAMMA10-2216</name>
</gene>
<feature type="domain" description="Lipid/polyisoprenoid-binding YceI-like" evidence="1">
    <location>
        <begin position="29"/>
        <end position="194"/>
    </location>
</feature>
<dbReference type="SUPFAM" id="SSF101874">
    <property type="entry name" value="YceI-like"/>
    <property type="match status" value="1"/>
</dbReference>
<dbReference type="EMBL" id="UOFJ01000663">
    <property type="protein sequence ID" value="VAW72425.1"/>
    <property type="molecule type" value="Genomic_DNA"/>
</dbReference>
<proteinExistence type="predicted"/>
<accession>A0A3B0XVP0</accession>
<organism evidence="2">
    <name type="scientific">hydrothermal vent metagenome</name>
    <dbReference type="NCBI Taxonomy" id="652676"/>
    <lineage>
        <taxon>unclassified sequences</taxon>
        <taxon>metagenomes</taxon>
        <taxon>ecological metagenomes</taxon>
    </lineage>
</organism>
<evidence type="ECO:0000259" key="1">
    <source>
        <dbReference type="SMART" id="SM00867"/>
    </source>
</evidence>
<dbReference type="InterPro" id="IPR036761">
    <property type="entry name" value="TTHA0802/YceI-like_sf"/>
</dbReference>
<sequence>MKKHLISSLLTSSLVLAGVLGSAQVSAADYIIDTEYAHASINFKIKHLGYSWLTGRFNQLQGSFNYDDKDISSSSINVSIAPASIDTNHAEREKHLKSKKYLNTDEFSKVTFVSTKITDKGNNKLSLQGDLTLHGVKKNITIDALKIGEGKDPWGGYRVGFTGTTTLKLADFGYTFDLGPASKEVELTLNIEGVRQ</sequence>